<dbReference type="EMBL" id="CP108085">
    <property type="protein sequence ID" value="WUP76166.1"/>
    <property type="molecule type" value="Genomic_DNA"/>
</dbReference>
<organism evidence="1 2">
    <name type="scientific">Microbispora hainanensis</name>
    <dbReference type="NCBI Taxonomy" id="568844"/>
    <lineage>
        <taxon>Bacteria</taxon>
        <taxon>Bacillati</taxon>
        <taxon>Actinomycetota</taxon>
        <taxon>Actinomycetes</taxon>
        <taxon>Streptosporangiales</taxon>
        <taxon>Streptosporangiaceae</taxon>
        <taxon>Microbispora</taxon>
    </lineage>
</organism>
<dbReference type="Proteomes" id="UP001432011">
    <property type="component" value="Chromosome"/>
</dbReference>
<protein>
    <submittedName>
        <fullName evidence="1">Uncharacterized protein</fullName>
    </submittedName>
</protein>
<sequence>MPPEQGKDLDNVARVALPVVHDVLQPHIERYLLSRQPPDEEPEPWREEALRRLRSRNANSVAAYQVIELPRAPHDSPEGVLRLALGSAHSYRS</sequence>
<proteinExistence type="predicted"/>
<evidence type="ECO:0000313" key="1">
    <source>
        <dbReference type="EMBL" id="WUP76166.1"/>
    </source>
</evidence>
<gene>
    <name evidence="1" type="ORF">OG913_03855</name>
</gene>
<reference evidence="1" key="1">
    <citation type="submission" date="2022-10" db="EMBL/GenBank/DDBJ databases">
        <title>The complete genomes of actinobacterial strains from the NBC collection.</title>
        <authorList>
            <person name="Joergensen T.S."/>
            <person name="Alvarez Arevalo M."/>
            <person name="Sterndorff E.B."/>
            <person name="Faurdal D."/>
            <person name="Vuksanovic O."/>
            <person name="Mourched A.-S."/>
            <person name="Charusanti P."/>
            <person name="Shaw S."/>
            <person name="Blin K."/>
            <person name="Weber T."/>
        </authorList>
    </citation>
    <scope>NUCLEOTIDE SEQUENCE</scope>
    <source>
        <strain evidence="1">NBC_00254</strain>
    </source>
</reference>
<evidence type="ECO:0000313" key="2">
    <source>
        <dbReference type="Proteomes" id="UP001432011"/>
    </source>
</evidence>
<dbReference type="RefSeq" id="WP_328709757.1">
    <property type="nucleotide sequence ID" value="NZ_CP108085.1"/>
</dbReference>
<keyword evidence="2" id="KW-1185">Reference proteome</keyword>
<name>A0ABZ1STU1_9ACTN</name>
<accession>A0ABZ1STU1</accession>